<dbReference type="InterPro" id="IPR006260">
    <property type="entry name" value="TonB/TolA_C"/>
</dbReference>
<dbReference type="AlphaFoldDB" id="A0A538UC16"/>
<comment type="subcellular location">
    <subcellularLocation>
        <location evidence="1">Membrane</location>
        <topology evidence="1">Single-pass membrane protein</topology>
    </subcellularLocation>
</comment>
<dbReference type="NCBIfam" id="TIGR01352">
    <property type="entry name" value="tonB_Cterm"/>
    <property type="match status" value="1"/>
</dbReference>
<dbReference type="Gene3D" id="3.30.1150.10">
    <property type="match status" value="1"/>
</dbReference>
<protein>
    <submittedName>
        <fullName evidence="7">TonB C-terminal domain-containing protein</fullName>
    </submittedName>
</protein>
<organism evidence="7 8">
    <name type="scientific">Eiseniibacteriota bacterium</name>
    <dbReference type="NCBI Taxonomy" id="2212470"/>
    <lineage>
        <taxon>Bacteria</taxon>
        <taxon>Candidatus Eiseniibacteriota</taxon>
    </lineage>
</organism>
<dbReference type="SUPFAM" id="SSF74653">
    <property type="entry name" value="TolA/TonB C-terminal domain"/>
    <property type="match status" value="1"/>
</dbReference>
<proteinExistence type="predicted"/>
<sequence>MRGAVLGSGVAHVALLLILASARMATSVMIPGPETVQVALVDPTPLAPPPVPKVETPPPEPKLTEVKPLDDTGVRLPPPAPKKKKVAPPPQETPPAPEPAPPALPSAKLGSAGLKGDIAVDARDFEFTYYLVLVRNRIAANWAPPAGMIAQGNRVRAVVAFRIGRGGALSAVRMEQASGMEFFDRSALRAVVLSDPLPPLPLGFTASELGIHFGFDWEAP</sequence>
<evidence type="ECO:0000256" key="1">
    <source>
        <dbReference type="ARBA" id="ARBA00004167"/>
    </source>
</evidence>
<dbReference type="PROSITE" id="PS52015">
    <property type="entry name" value="TONB_CTD"/>
    <property type="match status" value="1"/>
</dbReference>
<evidence type="ECO:0000256" key="3">
    <source>
        <dbReference type="ARBA" id="ARBA00022989"/>
    </source>
</evidence>
<dbReference type="Proteomes" id="UP000319771">
    <property type="component" value="Unassembled WGS sequence"/>
</dbReference>
<dbReference type="EMBL" id="VBPB01000076">
    <property type="protein sequence ID" value="TMQ73259.1"/>
    <property type="molecule type" value="Genomic_DNA"/>
</dbReference>
<dbReference type="GO" id="GO:0055085">
    <property type="term" value="P:transmembrane transport"/>
    <property type="evidence" value="ECO:0007669"/>
    <property type="project" value="InterPro"/>
</dbReference>
<accession>A0A538UC16</accession>
<evidence type="ECO:0000256" key="2">
    <source>
        <dbReference type="ARBA" id="ARBA00022692"/>
    </source>
</evidence>
<feature type="compositionally biased region" description="Pro residues" evidence="5">
    <location>
        <begin position="87"/>
        <end position="104"/>
    </location>
</feature>
<evidence type="ECO:0000313" key="7">
    <source>
        <dbReference type="EMBL" id="TMQ73259.1"/>
    </source>
</evidence>
<feature type="compositionally biased region" description="Pro residues" evidence="5">
    <location>
        <begin position="47"/>
        <end position="61"/>
    </location>
</feature>
<dbReference type="Pfam" id="PF13103">
    <property type="entry name" value="TonB_2"/>
    <property type="match status" value="1"/>
</dbReference>
<dbReference type="InterPro" id="IPR037682">
    <property type="entry name" value="TonB_C"/>
</dbReference>
<evidence type="ECO:0000313" key="8">
    <source>
        <dbReference type="Proteomes" id="UP000319771"/>
    </source>
</evidence>
<comment type="caution">
    <text evidence="7">The sequence shown here is derived from an EMBL/GenBank/DDBJ whole genome shotgun (WGS) entry which is preliminary data.</text>
</comment>
<evidence type="ECO:0000259" key="6">
    <source>
        <dbReference type="PROSITE" id="PS52015"/>
    </source>
</evidence>
<evidence type="ECO:0000256" key="5">
    <source>
        <dbReference type="SAM" id="MobiDB-lite"/>
    </source>
</evidence>
<reference evidence="7 8" key="1">
    <citation type="journal article" date="2019" name="Nat. Microbiol.">
        <title>Mediterranean grassland soil C-N compound turnover is dependent on rainfall and depth, and is mediated by genomically divergent microorganisms.</title>
        <authorList>
            <person name="Diamond S."/>
            <person name="Andeer P.F."/>
            <person name="Li Z."/>
            <person name="Crits-Christoph A."/>
            <person name="Burstein D."/>
            <person name="Anantharaman K."/>
            <person name="Lane K.R."/>
            <person name="Thomas B.C."/>
            <person name="Pan C."/>
            <person name="Northen T.R."/>
            <person name="Banfield J.F."/>
        </authorList>
    </citation>
    <scope>NUCLEOTIDE SEQUENCE [LARGE SCALE GENOMIC DNA]</scope>
    <source>
        <strain evidence="7">WS_11</strain>
    </source>
</reference>
<feature type="region of interest" description="Disordered" evidence="5">
    <location>
        <begin position="47"/>
        <end position="108"/>
    </location>
</feature>
<dbReference type="GO" id="GO:0016020">
    <property type="term" value="C:membrane"/>
    <property type="evidence" value="ECO:0007669"/>
    <property type="project" value="UniProtKB-SubCell"/>
</dbReference>
<feature type="compositionally biased region" description="Basic and acidic residues" evidence="5">
    <location>
        <begin position="62"/>
        <end position="73"/>
    </location>
</feature>
<keyword evidence="3" id="KW-1133">Transmembrane helix</keyword>
<feature type="domain" description="TonB C-terminal" evidence="6">
    <location>
        <begin position="129"/>
        <end position="220"/>
    </location>
</feature>
<gene>
    <name evidence="7" type="ORF">E6K81_05100</name>
</gene>
<keyword evidence="4" id="KW-0472">Membrane</keyword>
<keyword evidence="2" id="KW-0812">Transmembrane</keyword>
<evidence type="ECO:0000256" key="4">
    <source>
        <dbReference type="ARBA" id="ARBA00023136"/>
    </source>
</evidence>
<name>A0A538UC16_UNCEI</name>